<gene>
    <name evidence="1" type="ORF">I7I51_06052</name>
</gene>
<proteinExistence type="predicted"/>
<name>A0A8A1MJA1_AJECA</name>
<accession>A0A8A1MJA1</accession>
<reference evidence="1" key="1">
    <citation type="submission" date="2021-01" db="EMBL/GenBank/DDBJ databases">
        <title>Chromosome-level genome assembly of a human fungal pathogen reveals clustering of transcriptionally co-regulated genes.</title>
        <authorList>
            <person name="Voorhies M."/>
            <person name="Cohen S."/>
            <person name="Shea T.P."/>
            <person name="Petrus S."/>
            <person name="Munoz J.F."/>
            <person name="Poplawski S."/>
            <person name="Goldman W.E."/>
            <person name="Michael T."/>
            <person name="Cuomo C.A."/>
            <person name="Sil A."/>
            <person name="Beyhan S."/>
        </authorList>
    </citation>
    <scope>NUCLEOTIDE SEQUENCE</scope>
    <source>
        <strain evidence="1">WU24</strain>
    </source>
</reference>
<organism evidence="1 2">
    <name type="scientific">Ajellomyces capsulatus</name>
    <name type="common">Darling's disease fungus</name>
    <name type="synonym">Histoplasma capsulatum</name>
    <dbReference type="NCBI Taxonomy" id="5037"/>
    <lineage>
        <taxon>Eukaryota</taxon>
        <taxon>Fungi</taxon>
        <taxon>Dikarya</taxon>
        <taxon>Ascomycota</taxon>
        <taxon>Pezizomycotina</taxon>
        <taxon>Eurotiomycetes</taxon>
        <taxon>Eurotiomycetidae</taxon>
        <taxon>Onygenales</taxon>
        <taxon>Ajellomycetaceae</taxon>
        <taxon>Histoplasma</taxon>
    </lineage>
</organism>
<dbReference type="VEuPathDB" id="FungiDB:I7I51_06052"/>
<dbReference type="OrthoDB" id="10570999at2759"/>
<evidence type="ECO:0000313" key="2">
    <source>
        <dbReference type="Proteomes" id="UP000663671"/>
    </source>
</evidence>
<protein>
    <submittedName>
        <fullName evidence="1">Uncharacterized protein</fullName>
    </submittedName>
</protein>
<evidence type="ECO:0000313" key="1">
    <source>
        <dbReference type="EMBL" id="QSS65210.1"/>
    </source>
</evidence>
<dbReference type="AlphaFoldDB" id="A0A8A1MJA1"/>
<dbReference type="EMBL" id="CP069115">
    <property type="protein sequence ID" value="QSS65210.1"/>
    <property type="molecule type" value="Genomic_DNA"/>
</dbReference>
<sequence length="144" mass="16825">MASMWKPRCQRGHARITLVKWRNISARFTEPQVRTVQRWPWHPCLEGRRYRRALHIVDMDSEFQLAKRQVGTSPQRPRTWNCFQGFSGDFVLPPSALIHVALVIRALLVRPYGVGWLGYSEETLSCYLVKRGKRKCVETNSNDI</sequence>
<dbReference type="Proteomes" id="UP000663671">
    <property type="component" value="Chromosome 3"/>
</dbReference>